<dbReference type="Pfam" id="PF01047">
    <property type="entry name" value="MarR"/>
    <property type="match status" value="1"/>
</dbReference>
<reference evidence="2 3" key="1">
    <citation type="submission" date="2021-02" db="EMBL/GenBank/DDBJ databases">
        <authorList>
            <person name="Park J.-S."/>
        </authorList>
    </citation>
    <scope>NUCLEOTIDE SEQUENCE [LARGE SCALE GENOMIC DNA]</scope>
    <source>
        <strain evidence="2 3">188UL20-2</strain>
    </source>
</reference>
<dbReference type="InterPro" id="IPR000835">
    <property type="entry name" value="HTH_MarR-typ"/>
</dbReference>
<organism evidence="2 3">
    <name type="scientific">Vibrio ulleungensis</name>
    <dbReference type="NCBI Taxonomy" id="2807619"/>
    <lineage>
        <taxon>Bacteria</taxon>
        <taxon>Pseudomonadati</taxon>
        <taxon>Pseudomonadota</taxon>
        <taxon>Gammaproteobacteria</taxon>
        <taxon>Vibrionales</taxon>
        <taxon>Vibrionaceae</taxon>
        <taxon>Vibrio</taxon>
    </lineage>
</organism>
<proteinExistence type="predicted"/>
<dbReference type="SMART" id="SM00347">
    <property type="entry name" value="HTH_MARR"/>
    <property type="match status" value="1"/>
</dbReference>
<dbReference type="Proteomes" id="UP000809621">
    <property type="component" value="Unassembled WGS sequence"/>
</dbReference>
<accession>A0ABS2HB71</accession>
<dbReference type="InterPro" id="IPR036388">
    <property type="entry name" value="WH-like_DNA-bd_sf"/>
</dbReference>
<dbReference type="PRINTS" id="PR00598">
    <property type="entry name" value="HTHMARR"/>
</dbReference>
<feature type="domain" description="HTH marR-type" evidence="1">
    <location>
        <begin position="10"/>
        <end position="140"/>
    </location>
</feature>
<protein>
    <submittedName>
        <fullName evidence="2">MarR family transcriptional regulator</fullName>
    </submittedName>
</protein>
<evidence type="ECO:0000313" key="2">
    <source>
        <dbReference type="EMBL" id="MBM7034848.1"/>
    </source>
</evidence>
<dbReference type="PROSITE" id="PS50995">
    <property type="entry name" value="HTH_MARR_2"/>
    <property type="match status" value="1"/>
</dbReference>
<evidence type="ECO:0000259" key="1">
    <source>
        <dbReference type="PROSITE" id="PS50995"/>
    </source>
</evidence>
<sequence>MSCDTLLDIDKQICFSMYSATNAITRAYRPVLDELDLTYLQYMAMLVLWRESPLNVKEIGKKLRLDSGTLTPLLKRMEQKGLVVRKRSLTDERAREISLTPLGVELEQKALTVPDQMGCKVQITPEEAALLKKLADKVTENLSNAQSK</sequence>
<dbReference type="RefSeq" id="WP_205156510.1">
    <property type="nucleotide sequence ID" value="NZ_JAFEUM010000001.1"/>
</dbReference>
<keyword evidence="3" id="KW-1185">Reference proteome</keyword>
<dbReference type="InterPro" id="IPR036390">
    <property type="entry name" value="WH_DNA-bd_sf"/>
</dbReference>
<evidence type="ECO:0000313" key="3">
    <source>
        <dbReference type="Proteomes" id="UP000809621"/>
    </source>
</evidence>
<comment type="caution">
    <text evidence="2">The sequence shown here is derived from an EMBL/GenBank/DDBJ whole genome shotgun (WGS) entry which is preliminary data.</text>
</comment>
<name>A0ABS2HB71_9VIBR</name>
<dbReference type="Gene3D" id="1.10.10.10">
    <property type="entry name" value="Winged helix-like DNA-binding domain superfamily/Winged helix DNA-binding domain"/>
    <property type="match status" value="1"/>
</dbReference>
<dbReference type="PANTHER" id="PTHR33164">
    <property type="entry name" value="TRANSCRIPTIONAL REGULATOR, MARR FAMILY"/>
    <property type="match status" value="1"/>
</dbReference>
<dbReference type="SUPFAM" id="SSF46785">
    <property type="entry name" value="Winged helix' DNA-binding domain"/>
    <property type="match status" value="1"/>
</dbReference>
<dbReference type="PANTHER" id="PTHR33164:SF100">
    <property type="entry name" value="OSPR"/>
    <property type="match status" value="1"/>
</dbReference>
<dbReference type="InterPro" id="IPR039422">
    <property type="entry name" value="MarR/SlyA-like"/>
</dbReference>
<gene>
    <name evidence="2" type="ORF">JQC93_00405</name>
</gene>
<dbReference type="EMBL" id="JAFEUM010000001">
    <property type="protein sequence ID" value="MBM7034848.1"/>
    <property type="molecule type" value="Genomic_DNA"/>
</dbReference>